<evidence type="ECO:0000256" key="1">
    <source>
        <dbReference type="SAM" id="MobiDB-lite"/>
    </source>
</evidence>
<proteinExistence type="predicted"/>
<feature type="compositionally biased region" description="Low complexity" evidence="1">
    <location>
        <begin position="280"/>
        <end position="293"/>
    </location>
</feature>
<keyword evidence="3" id="KW-1185">Reference proteome</keyword>
<feature type="compositionally biased region" description="Pro residues" evidence="1">
    <location>
        <begin position="483"/>
        <end position="492"/>
    </location>
</feature>
<feature type="compositionally biased region" description="Low complexity" evidence="1">
    <location>
        <begin position="493"/>
        <end position="502"/>
    </location>
</feature>
<organism evidence="2 3">
    <name type="scientific">Cylindrobasidium torrendii FP15055 ss-10</name>
    <dbReference type="NCBI Taxonomy" id="1314674"/>
    <lineage>
        <taxon>Eukaryota</taxon>
        <taxon>Fungi</taxon>
        <taxon>Dikarya</taxon>
        <taxon>Basidiomycota</taxon>
        <taxon>Agaricomycotina</taxon>
        <taxon>Agaricomycetes</taxon>
        <taxon>Agaricomycetidae</taxon>
        <taxon>Agaricales</taxon>
        <taxon>Marasmiineae</taxon>
        <taxon>Physalacriaceae</taxon>
        <taxon>Cylindrobasidium</taxon>
    </lineage>
</organism>
<dbReference type="OrthoDB" id="3238644at2759"/>
<dbReference type="AlphaFoldDB" id="A0A0D7BAK0"/>
<feature type="compositionally biased region" description="Low complexity" evidence="1">
    <location>
        <begin position="33"/>
        <end position="47"/>
    </location>
</feature>
<dbReference type="EMBL" id="KN880533">
    <property type="protein sequence ID" value="KIY67169.1"/>
    <property type="molecule type" value="Genomic_DNA"/>
</dbReference>
<feature type="region of interest" description="Disordered" evidence="1">
    <location>
        <begin position="32"/>
        <end position="86"/>
    </location>
</feature>
<gene>
    <name evidence="2" type="ORF">CYLTODRAFT_454718</name>
</gene>
<dbReference type="STRING" id="1314674.A0A0D7BAK0"/>
<name>A0A0D7BAK0_9AGAR</name>
<accession>A0A0D7BAK0</accession>
<feature type="region of interest" description="Disordered" evidence="1">
    <location>
        <begin position="256"/>
        <end position="296"/>
    </location>
</feature>
<evidence type="ECO:0000313" key="2">
    <source>
        <dbReference type="EMBL" id="KIY67169.1"/>
    </source>
</evidence>
<protein>
    <submittedName>
        <fullName evidence="2">Uncharacterized protein</fullName>
    </submittedName>
</protein>
<sequence length="502" mass="55922">MALRTQRTKRNWSIDLVQVCLEVMDDYDEEVLPRSAASRQRASSPAPGSKRKSDSTLPPSTSKRARPDRPSQIEEGELSEDASGIHRLDPSSYTAIHRIRRGIPPTSQFSALHIAVHNSARRLKYSGDSRFLSSHAPSNREYRPLANPPPTNSAYYKHSAIIARIEQVDALIRFSYALWAKDYSRPNQYDDSWNTMKDYHAFCRSRWQSEGASSDAEKAILGLIIMLDGYITGRKNRNATRKLHFDIDPLVKSVQQQTKAKLSSSSPAPPKPADQMQMLPSPASSGAPNSANSTPTNRQSIIVMPASAPPRPSGQQDQQLHISLLPSEYHTKNTNKSIPQEVYDAANNATVTYGPRVLSRVREVVDTAVYEMNALGTSSQTLNLNILEQHFPRTYARMGDHLKAHEDYEPDFDDEECVLRWPHAGYVEVDKRKVDGLGWACLLGHSMLLEFGSRFGYIGLKGAVLKPSDPEVSAKPTEDVRPPSHPSPPPQRRPAQGGAARR</sequence>
<evidence type="ECO:0000313" key="3">
    <source>
        <dbReference type="Proteomes" id="UP000054007"/>
    </source>
</evidence>
<dbReference type="Proteomes" id="UP000054007">
    <property type="component" value="Unassembled WGS sequence"/>
</dbReference>
<feature type="region of interest" description="Disordered" evidence="1">
    <location>
        <begin position="467"/>
        <end position="502"/>
    </location>
</feature>
<reference evidence="2 3" key="1">
    <citation type="journal article" date="2015" name="Fungal Genet. Biol.">
        <title>Evolution of novel wood decay mechanisms in Agaricales revealed by the genome sequences of Fistulina hepatica and Cylindrobasidium torrendii.</title>
        <authorList>
            <person name="Floudas D."/>
            <person name="Held B.W."/>
            <person name="Riley R."/>
            <person name="Nagy L.G."/>
            <person name="Koehler G."/>
            <person name="Ransdell A.S."/>
            <person name="Younus H."/>
            <person name="Chow J."/>
            <person name="Chiniquy J."/>
            <person name="Lipzen A."/>
            <person name="Tritt A."/>
            <person name="Sun H."/>
            <person name="Haridas S."/>
            <person name="LaButti K."/>
            <person name="Ohm R.A."/>
            <person name="Kues U."/>
            <person name="Blanchette R.A."/>
            <person name="Grigoriev I.V."/>
            <person name="Minto R.E."/>
            <person name="Hibbett D.S."/>
        </authorList>
    </citation>
    <scope>NUCLEOTIDE SEQUENCE [LARGE SCALE GENOMIC DNA]</scope>
    <source>
        <strain evidence="2 3">FP15055 ss-10</strain>
    </source>
</reference>